<organism evidence="1 2">
    <name type="scientific">Arthrobotrys conoides</name>
    <dbReference type="NCBI Taxonomy" id="74498"/>
    <lineage>
        <taxon>Eukaryota</taxon>
        <taxon>Fungi</taxon>
        <taxon>Dikarya</taxon>
        <taxon>Ascomycota</taxon>
        <taxon>Pezizomycotina</taxon>
        <taxon>Orbiliomycetes</taxon>
        <taxon>Orbiliales</taxon>
        <taxon>Orbiliaceae</taxon>
        <taxon>Arthrobotrys</taxon>
    </lineage>
</organism>
<accession>A0AAN8N507</accession>
<dbReference type="PANTHER" id="PTHR12459">
    <property type="entry name" value="TRANSMEMBRANE PROTEIN 135-RELATED"/>
    <property type="match status" value="1"/>
</dbReference>
<dbReference type="Proteomes" id="UP001307849">
    <property type="component" value="Unassembled WGS sequence"/>
</dbReference>
<name>A0AAN8N507_9PEZI</name>
<evidence type="ECO:0000313" key="1">
    <source>
        <dbReference type="EMBL" id="KAK6505901.1"/>
    </source>
</evidence>
<dbReference type="InterPro" id="IPR026749">
    <property type="entry name" value="Tmem135"/>
</dbReference>
<keyword evidence="2" id="KW-1185">Reference proteome</keyword>
<evidence type="ECO:0008006" key="3">
    <source>
        <dbReference type="Google" id="ProtNLM"/>
    </source>
</evidence>
<gene>
    <name evidence="1" type="ORF">TWF506_010835</name>
</gene>
<protein>
    <recommendedName>
        <fullName evidence="3">Transmembrane protein 135 N-terminal domain-containing protein</fullName>
    </recommendedName>
</protein>
<dbReference type="PANTHER" id="PTHR12459:SF19">
    <property type="entry name" value="TRANSMEMBRANE PROTEIN 135 N-TERMINAL DOMAIN-CONTAINING PROTEIN"/>
    <property type="match status" value="1"/>
</dbReference>
<proteinExistence type="predicted"/>
<reference evidence="1 2" key="1">
    <citation type="submission" date="2019-10" db="EMBL/GenBank/DDBJ databases">
        <authorList>
            <person name="Palmer J.M."/>
        </authorList>
    </citation>
    <scope>NUCLEOTIDE SEQUENCE [LARGE SCALE GENOMIC DNA]</scope>
    <source>
        <strain evidence="1 2">TWF506</strain>
    </source>
</reference>
<dbReference type="AlphaFoldDB" id="A0AAN8N507"/>
<comment type="caution">
    <text evidence="1">The sequence shown here is derived from an EMBL/GenBank/DDBJ whole genome shotgun (WGS) entry which is preliminary data.</text>
</comment>
<sequence>MQQLLDYLITPEELQIFKFYYKRRSIPDQEYPADKKDPRHIVGVRRDNELKASIRLSGRVFLAGSVVLTIVDRLRLRLHRLGAPPFWNGLGVRIPLSLSMLLLLHRCLHRIVVRFQGKLRQSPGEHSPRILHTLRKTLLSPITSSTTAALSGVALASIPSKDARLTISIYVFTKTAEYLLNAFRVSDRAPWWLGSWTLFPFALAQLFRGLLDGEESIPFIYREALMTFPASYMERSQGHAIDPGMADVARLQFPTFESTIIFPRKEPVSEGMKYVFREAHPAIRHLSCAISHPKSVSCYGAWFSYFLRQFQKNAKVFFVFYSISFLSNIRSFRGSLLAAISEVIPNTIRTSAFATLSVATSWSALCICQKVLPKKLLGPRIFYVSGFFGGLTALVDRTQSHLLFLDATRSALLSWWKTNRRPRCLWRIPPPEILLFVASIATLNILYDLQPKSIASKGARELIEILRGSPRLVMGDSAVSESLNSVQQPSTRGRGLAPA</sequence>
<dbReference type="EMBL" id="JAVHJM010000009">
    <property type="protein sequence ID" value="KAK6505901.1"/>
    <property type="molecule type" value="Genomic_DNA"/>
</dbReference>
<evidence type="ECO:0000313" key="2">
    <source>
        <dbReference type="Proteomes" id="UP001307849"/>
    </source>
</evidence>